<proteinExistence type="predicted"/>
<reference evidence="1" key="3">
    <citation type="submission" date="2025-09" db="UniProtKB">
        <authorList>
            <consortium name="Ensembl"/>
        </authorList>
    </citation>
    <scope>IDENTIFICATION</scope>
</reference>
<name>A0A803VG78_FICAL</name>
<dbReference type="AlphaFoldDB" id="A0A803VG78"/>
<organism evidence="1 2">
    <name type="scientific">Ficedula albicollis</name>
    <name type="common">Collared flycatcher</name>
    <name type="synonym">Muscicapa albicollis</name>
    <dbReference type="NCBI Taxonomy" id="59894"/>
    <lineage>
        <taxon>Eukaryota</taxon>
        <taxon>Metazoa</taxon>
        <taxon>Chordata</taxon>
        <taxon>Craniata</taxon>
        <taxon>Vertebrata</taxon>
        <taxon>Euteleostomi</taxon>
        <taxon>Archelosauria</taxon>
        <taxon>Archosauria</taxon>
        <taxon>Dinosauria</taxon>
        <taxon>Saurischia</taxon>
        <taxon>Theropoda</taxon>
        <taxon>Coelurosauria</taxon>
        <taxon>Aves</taxon>
        <taxon>Neognathae</taxon>
        <taxon>Neoaves</taxon>
        <taxon>Telluraves</taxon>
        <taxon>Australaves</taxon>
        <taxon>Passeriformes</taxon>
        <taxon>Muscicapidae</taxon>
        <taxon>Ficedula</taxon>
    </lineage>
</organism>
<reference evidence="1 2" key="1">
    <citation type="journal article" date="2012" name="Nature">
        <title>The genomic landscape of species divergence in Ficedula flycatchers.</title>
        <authorList>
            <person name="Ellegren H."/>
            <person name="Smeds L."/>
            <person name="Burri R."/>
            <person name="Olason P.I."/>
            <person name="Backstrom N."/>
            <person name="Kawakami T."/>
            <person name="Kunstner A."/>
            <person name="Makinen H."/>
            <person name="Nadachowska-Brzyska K."/>
            <person name="Qvarnstrom A."/>
            <person name="Uebbing S."/>
            <person name="Wolf J.B."/>
        </authorList>
    </citation>
    <scope>NUCLEOTIDE SEQUENCE [LARGE SCALE GENOMIC DNA]</scope>
</reference>
<dbReference type="Proteomes" id="UP000016665">
    <property type="component" value="Chromosome 26"/>
</dbReference>
<sequence>MTSLQSTPFLTCASGDFPAIKGRKTPGSIILTSKQEHSKQQCRCRGNATGNWFCSPGSPRVFSLCVPCVRLLCVLTPCSAGDVQSPQLCCYQQTA</sequence>
<accession>A0A803VG78</accession>
<reference evidence="1" key="2">
    <citation type="submission" date="2025-08" db="UniProtKB">
        <authorList>
            <consortium name="Ensembl"/>
        </authorList>
    </citation>
    <scope>IDENTIFICATION</scope>
</reference>
<dbReference type="Ensembl" id="ENSFALT00000038670.1">
    <property type="protein sequence ID" value="ENSFALP00000021734.1"/>
    <property type="gene ID" value="ENSFALG00000028866.1"/>
</dbReference>
<protein>
    <submittedName>
        <fullName evidence="1">Uncharacterized protein</fullName>
    </submittedName>
</protein>
<evidence type="ECO:0000313" key="1">
    <source>
        <dbReference type="Ensembl" id="ENSFALP00000021734.1"/>
    </source>
</evidence>
<evidence type="ECO:0000313" key="2">
    <source>
        <dbReference type="Proteomes" id="UP000016665"/>
    </source>
</evidence>
<keyword evidence="2" id="KW-1185">Reference proteome</keyword>